<evidence type="ECO:0000313" key="1">
    <source>
        <dbReference type="EMBL" id="KAI9913016.1"/>
    </source>
</evidence>
<gene>
    <name evidence="1" type="ORF">PsorP6_005357</name>
</gene>
<dbReference type="EMBL" id="CM047583">
    <property type="protein sequence ID" value="KAI9913016.1"/>
    <property type="molecule type" value="Genomic_DNA"/>
</dbReference>
<evidence type="ECO:0000313" key="2">
    <source>
        <dbReference type="Proteomes" id="UP001163321"/>
    </source>
</evidence>
<sequence length="293" mass="32589">MLFLTAALTHAIALDNNIGLIHDHDRVSNRNASSSRDYEEMQPKEFKEHQGEDALTPQSSSSGSSFSSTLVIVISLGFLILLGLALLLVVLRRGRNDEDTSDYEGNQSLENSRLCIKRTTFTVPEVAQAYINELESSGSVIPVLSINANHCKLENGPLLELKPSWADASAATTMYRVAPANNAGPKPKVPMLIYTTNEREWNESRLISDNGSHTDDYSIDILESPVSLAYSFESEDGDVFSSTRSEGADSYWSLHDTSLSTSSHQDQGNFLEYYNDDAQRQNRWFSRRMKAIP</sequence>
<keyword evidence="2" id="KW-1185">Reference proteome</keyword>
<reference evidence="1 2" key="1">
    <citation type="journal article" date="2022" name="bioRxiv">
        <title>The genome of the oomycete Peronosclerospora sorghi, a cosmopolitan pathogen of maize and sorghum, is inflated with dispersed pseudogenes.</title>
        <authorList>
            <person name="Fletcher K."/>
            <person name="Martin F."/>
            <person name="Isakeit T."/>
            <person name="Cavanaugh K."/>
            <person name="Magill C."/>
            <person name="Michelmore R."/>
        </authorList>
    </citation>
    <scope>NUCLEOTIDE SEQUENCE [LARGE SCALE GENOMIC DNA]</scope>
    <source>
        <strain evidence="1">P6</strain>
    </source>
</reference>
<proteinExistence type="predicted"/>
<dbReference type="Proteomes" id="UP001163321">
    <property type="component" value="Chromosome 4"/>
</dbReference>
<comment type="caution">
    <text evidence="1">The sequence shown here is derived from an EMBL/GenBank/DDBJ whole genome shotgun (WGS) entry which is preliminary data.</text>
</comment>
<name>A0ACC0W3W0_9STRA</name>
<accession>A0ACC0W3W0</accession>
<protein>
    <submittedName>
        <fullName evidence="1">Uncharacterized protein</fullName>
    </submittedName>
</protein>
<organism evidence="1 2">
    <name type="scientific">Peronosclerospora sorghi</name>
    <dbReference type="NCBI Taxonomy" id="230839"/>
    <lineage>
        <taxon>Eukaryota</taxon>
        <taxon>Sar</taxon>
        <taxon>Stramenopiles</taxon>
        <taxon>Oomycota</taxon>
        <taxon>Peronosporomycetes</taxon>
        <taxon>Peronosporales</taxon>
        <taxon>Peronosporaceae</taxon>
        <taxon>Peronosclerospora</taxon>
    </lineage>
</organism>